<sequence>MMFGLPINSSQQVIFSWIQTTLVKLTPLIHNLLSTWQTMPSNTNRVEINFLRCILESIAIFYLSEKSNKILFFGMLLVGGTIQCTNGLSEVHTCLLGPLAFAYHLLTGDAETEYKLADLGVELTKRYPSERFQCIANYFFAFNCHTKKTQYQHYQVFEKCLGLSIRTGEHCWGSLTCGFGSTIAVDL</sequence>
<evidence type="ECO:0000313" key="2">
    <source>
        <dbReference type="Proteomes" id="UP001431209"/>
    </source>
</evidence>
<protein>
    <submittedName>
        <fullName evidence="1">Uncharacterized protein</fullName>
    </submittedName>
</protein>
<name>A0AAW2YGN4_9EUKA</name>
<keyword evidence="2" id="KW-1185">Reference proteome</keyword>
<accession>A0AAW2YGN4</accession>
<feature type="non-terminal residue" evidence="1">
    <location>
        <position position="187"/>
    </location>
</feature>
<evidence type="ECO:0000313" key="1">
    <source>
        <dbReference type="EMBL" id="KAL0476456.1"/>
    </source>
</evidence>
<dbReference type="AlphaFoldDB" id="A0AAW2YGN4"/>
<gene>
    <name evidence="1" type="ORF">AKO1_004418</name>
</gene>
<proteinExistence type="predicted"/>
<organism evidence="1 2">
    <name type="scientific">Acrasis kona</name>
    <dbReference type="NCBI Taxonomy" id="1008807"/>
    <lineage>
        <taxon>Eukaryota</taxon>
        <taxon>Discoba</taxon>
        <taxon>Heterolobosea</taxon>
        <taxon>Tetramitia</taxon>
        <taxon>Eutetramitia</taxon>
        <taxon>Acrasidae</taxon>
        <taxon>Acrasis</taxon>
    </lineage>
</organism>
<dbReference type="EMBL" id="JAOPGA020000043">
    <property type="protein sequence ID" value="KAL0476456.1"/>
    <property type="molecule type" value="Genomic_DNA"/>
</dbReference>
<reference evidence="1 2" key="1">
    <citation type="submission" date="2024-03" db="EMBL/GenBank/DDBJ databases">
        <title>The Acrasis kona genome and developmental transcriptomes reveal deep origins of eukaryotic multicellular pathways.</title>
        <authorList>
            <person name="Sheikh S."/>
            <person name="Fu C.-J."/>
            <person name="Brown M.W."/>
            <person name="Baldauf S.L."/>
        </authorList>
    </citation>
    <scope>NUCLEOTIDE SEQUENCE [LARGE SCALE GENOMIC DNA]</scope>
    <source>
        <strain evidence="1 2">ATCC MYA-3509</strain>
    </source>
</reference>
<comment type="caution">
    <text evidence="1">The sequence shown here is derived from an EMBL/GenBank/DDBJ whole genome shotgun (WGS) entry which is preliminary data.</text>
</comment>
<dbReference type="Proteomes" id="UP001431209">
    <property type="component" value="Unassembled WGS sequence"/>
</dbReference>